<dbReference type="PANTHER" id="PTHR45786">
    <property type="entry name" value="DNA BINDING PROTEIN-LIKE"/>
    <property type="match status" value="1"/>
</dbReference>
<dbReference type="PANTHER" id="PTHR45786:SF74">
    <property type="entry name" value="ATP-DEPENDENT DNA HELICASE"/>
    <property type="match status" value="1"/>
</dbReference>
<dbReference type="EMBL" id="PKPP01000666">
    <property type="protein sequence ID" value="PWA89983.1"/>
    <property type="molecule type" value="Genomic_DNA"/>
</dbReference>
<protein>
    <recommendedName>
        <fullName evidence="4">Helitron helicase-like domain-containing protein</fullName>
    </recommendedName>
</protein>
<dbReference type="AlphaFoldDB" id="A0A2U1PW96"/>
<evidence type="ECO:0000313" key="3">
    <source>
        <dbReference type="Proteomes" id="UP000245207"/>
    </source>
</evidence>
<comment type="caution">
    <text evidence="2">The sequence shown here is derived from an EMBL/GenBank/DDBJ whole genome shotgun (WGS) entry which is preliminary data.</text>
</comment>
<gene>
    <name evidence="2" type="ORF">CTI12_AA105050</name>
</gene>
<proteinExistence type="predicted"/>
<evidence type="ECO:0008006" key="4">
    <source>
        <dbReference type="Google" id="ProtNLM"/>
    </source>
</evidence>
<dbReference type="Proteomes" id="UP000245207">
    <property type="component" value="Unassembled WGS sequence"/>
</dbReference>
<accession>A0A2U1PW96</accession>
<evidence type="ECO:0000313" key="2">
    <source>
        <dbReference type="EMBL" id="PWA89983.1"/>
    </source>
</evidence>
<organism evidence="2 3">
    <name type="scientific">Artemisia annua</name>
    <name type="common">Sweet wormwood</name>
    <dbReference type="NCBI Taxonomy" id="35608"/>
    <lineage>
        <taxon>Eukaryota</taxon>
        <taxon>Viridiplantae</taxon>
        <taxon>Streptophyta</taxon>
        <taxon>Embryophyta</taxon>
        <taxon>Tracheophyta</taxon>
        <taxon>Spermatophyta</taxon>
        <taxon>Magnoliopsida</taxon>
        <taxon>eudicotyledons</taxon>
        <taxon>Gunneridae</taxon>
        <taxon>Pentapetalae</taxon>
        <taxon>asterids</taxon>
        <taxon>campanulids</taxon>
        <taxon>Asterales</taxon>
        <taxon>Asteraceae</taxon>
        <taxon>Asteroideae</taxon>
        <taxon>Anthemideae</taxon>
        <taxon>Artemisiinae</taxon>
        <taxon>Artemisia</taxon>
    </lineage>
</organism>
<evidence type="ECO:0000256" key="1">
    <source>
        <dbReference type="SAM" id="MobiDB-lite"/>
    </source>
</evidence>
<keyword evidence="3" id="KW-1185">Reference proteome</keyword>
<name>A0A2U1PW96_ARTAN</name>
<feature type="region of interest" description="Disordered" evidence="1">
    <location>
        <begin position="1"/>
        <end position="26"/>
    </location>
</feature>
<reference evidence="2 3" key="1">
    <citation type="journal article" date="2018" name="Mol. Plant">
        <title>The genome of Artemisia annua provides insight into the evolution of Asteraceae family and artemisinin biosynthesis.</title>
        <authorList>
            <person name="Shen Q."/>
            <person name="Zhang L."/>
            <person name="Liao Z."/>
            <person name="Wang S."/>
            <person name="Yan T."/>
            <person name="Shi P."/>
            <person name="Liu M."/>
            <person name="Fu X."/>
            <person name="Pan Q."/>
            <person name="Wang Y."/>
            <person name="Lv Z."/>
            <person name="Lu X."/>
            <person name="Zhang F."/>
            <person name="Jiang W."/>
            <person name="Ma Y."/>
            <person name="Chen M."/>
            <person name="Hao X."/>
            <person name="Li L."/>
            <person name="Tang Y."/>
            <person name="Lv G."/>
            <person name="Zhou Y."/>
            <person name="Sun X."/>
            <person name="Brodelius P.E."/>
            <person name="Rose J.K.C."/>
            <person name="Tang K."/>
        </authorList>
    </citation>
    <scope>NUCLEOTIDE SEQUENCE [LARGE SCALE GENOMIC DNA]</scope>
    <source>
        <strain evidence="3">cv. Huhao1</strain>
        <tissue evidence="2">Leaf</tissue>
    </source>
</reference>
<sequence>MRIKGKAASNELARGIPVEGTQPLVPDGRVINEHPTVTSNNGFVGFTSNGHHVNAIHNAASSSNIGGSSLQSHVGHSVIHGFRSFTPALQASSEHYQQVAVTAASDTPFYNSEHPTFGTARSLNSGPFLPVQVTTVDGCVATFVTSNSVSGPSIIAEHTDPSEGTSQFHNDQTSHNVPIILNFSPADMLRTHETASCSYNAGTNQPQTTASTRRRIRACGVRSPANRQPTWTGPPLDYMSFGRCDKVCQHCNALFWVEEKKAGLPMSAAPQYHKCCADVIEGLIYFLNENNALVRLFRTARDKLLEADIPNFQIRLFGVVGASQYELPTADSIGAIVYEGGPESMTDYDIVIERHSREPESVNKLHPSYMSLQFPLLFIYGEEGYHLNLTLRNLAGSDTQEERKMTMKVYYAYQLYDRVGALY</sequence>